<dbReference type="GO" id="GO:0006811">
    <property type="term" value="P:monoatomic ion transport"/>
    <property type="evidence" value="ECO:0007669"/>
    <property type="project" value="UniProtKB-KW"/>
</dbReference>
<evidence type="ECO:0000256" key="2">
    <source>
        <dbReference type="ARBA" id="ARBA00004651"/>
    </source>
</evidence>
<evidence type="ECO:0000313" key="13">
    <source>
        <dbReference type="Proteomes" id="UP001152795"/>
    </source>
</evidence>
<evidence type="ECO:0000256" key="5">
    <source>
        <dbReference type="ARBA" id="ARBA00022475"/>
    </source>
</evidence>
<keyword evidence="4" id="KW-0813">Transport</keyword>
<keyword evidence="13" id="KW-1185">Reference proteome</keyword>
<evidence type="ECO:0000256" key="7">
    <source>
        <dbReference type="ARBA" id="ARBA00022989"/>
    </source>
</evidence>
<dbReference type="Pfam" id="PF05631">
    <property type="entry name" value="MFS_5"/>
    <property type="match status" value="1"/>
</dbReference>
<accession>A0A6S7HYC5</accession>
<proteinExistence type="predicted"/>
<comment type="function">
    <text evidence="1">Mediates high-affinity intracellular uptake of the rare oligo-element molybdenum.</text>
</comment>
<gene>
    <name evidence="12" type="ORF">PACLA_8A018338</name>
</gene>
<keyword evidence="5" id="KW-1003">Cell membrane</keyword>
<dbReference type="GO" id="GO:0015098">
    <property type="term" value="F:molybdate ion transmembrane transporter activity"/>
    <property type="evidence" value="ECO:0007669"/>
    <property type="project" value="InterPro"/>
</dbReference>
<evidence type="ECO:0000256" key="6">
    <source>
        <dbReference type="ARBA" id="ARBA00022692"/>
    </source>
</evidence>
<organism evidence="12 13">
    <name type="scientific">Paramuricea clavata</name>
    <name type="common">Red gorgonian</name>
    <name type="synonym">Violescent sea-whip</name>
    <dbReference type="NCBI Taxonomy" id="317549"/>
    <lineage>
        <taxon>Eukaryota</taxon>
        <taxon>Metazoa</taxon>
        <taxon>Cnidaria</taxon>
        <taxon>Anthozoa</taxon>
        <taxon>Octocorallia</taxon>
        <taxon>Malacalcyonacea</taxon>
        <taxon>Plexauridae</taxon>
        <taxon>Paramuricea</taxon>
    </lineage>
</organism>
<dbReference type="OrthoDB" id="263957at2759"/>
<comment type="subcellular location">
    <subcellularLocation>
        <location evidence="2">Cell membrane</location>
        <topology evidence="2">Multi-pass membrane protein</topology>
    </subcellularLocation>
</comment>
<evidence type="ECO:0000313" key="12">
    <source>
        <dbReference type="EMBL" id="CAB4010854.1"/>
    </source>
</evidence>
<protein>
    <recommendedName>
        <fullName evidence="3">Molybdate-anion transporter</fullName>
    </recommendedName>
    <alternativeName>
        <fullName evidence="10">Major facilitator superfamily domain-containing protein 5</fullName>
    </alternativeName>
    <alternativeName>
        <fullName evidence="11">Molybdate transporter 2 homolog</fullName>
    </alternativeName>
</protein>
<keyword evidence="9" id="KW-0472">Membrane</keyword>
<evidence type="ECO:0000256" key="10">
    <source>
        <dbReference type="ARBA" id="ARBA00030646"/>
    </source>
</evidence>
<dbReference type="AlphaFoldDB" id="A0A6S7HYC5"/>
<dbReference type="InterPro" id="IPR036259">
    <property type="entry name" value="MFS_trans_sf"/>
</dbReference>
<dbReference type="InterPro" id="IPR008509">
    <property type="entry name" value="MOT2/MFSD5"/>
</dbReference>
<evidence type="ECO:0000256" key="8">
    <source>
        <dbReference type="ARBA" id="ARBA00023065"/>
    </source>
</evidence>
<evidence type="ECO:0000256" key="3">
    <source>
        <dbReference type="ARBA" id="ARBA00021242"/>
    </source>
</evidence>
<dbReference type="EMBL" id="CACRXK020006932">
    <property type="protein sequence ID" value="CAB4010854.1"/>
    <property type="molecule type" value="Genomic_DNA"/>
</dbReference>
<dbReference type="SUPFAM" id="SSF103473">
    <property type="entry name" value="MFS general substrate transporter"/>
    <property type="match status" value="1"/>
</dbReference>
<name>A0A6S7HYC5_PARCT</name>
<evidence type="ECO:0000256" key="4">
    <source>
        <dbReference type="ARBA" id="ARBA00022448"/>
    </source>
</evidence>
<dbReference type="PANTHER" id="PTHR23516">
    <property type="entry name" value="SAM (S-ADENOSYL METHIONINE) TRANSPORTER"/>
    <property type="match status" value="1"/>
</dbReference>
<keyword evidence="6" id="KW-0812">Transmembrane</keyword>
<evidence type="ECO:0000256" key="1">
    <source>
        <dbReference type="ARBA" id="ARBA00003019"/>
    </source>
</evidence>
<reference evidence="12" key="1">
    <citation type="submission" date="2020-04" db="EMBL/GenBank/DDBJ databases">
        <authorList>
            <person name="Alioto T."/>
            <person name="Alioto T."/>
            <person name="Gomez Garrido J."/>
        </authorList>
    </citation>
    <scope>NUCLEOTIDE SEQUENCE</scope>
    <source>
        <strain evidence="12">A484AB</strain>
    </source>
</reference>
<dbReference type="GO" id="GO:0005886">
    <property type="term" value="C:plasma membrane"/>
    <property type="evidence" value="ECO:0007669"/>
    <property type="project" value="UniProtKB-SubCell"/>
</dbReference>
<sequence length="285" mass="31008">MEWIAVTFSKASFFNGVIAITAGVVANTLSEWINFGPVSPFLLAIPFLIMSGMLILTNWDENYGGKSIRLAGPCIASLRLIVTNSKILLIGAVTSLFESVMFVFVFLWTPVLDPAQPPLGIVFSCFMACVMIGGLIFDAAISWKISPIRIIEVAIFLGLASNLASCFASANHPRKTFLAFLLMEFACGLYFPAMNWLRQRILPEAHHAGIINWFRVPLNITASIVLLVLHDTHSGEGITAIFALCSVLMMIAEVCTIKLAMSLNVGDFVSDGQDIENDNGGENLV</sequence>
<evidence type="ECO:0000256" key="9">
    <source>
        <dbReference type="ARBA" id="ARBA00023136"/>
    </source>
</evidence>
<dbReference type="PANTHER" id="PTHR23516:SF1">
    <property type="entry name" value="MOLYBDATE-ANION TRANSPORTER"/>
    <property type="match status" value="1"/>
</dbReference>
<keyword evidence="7" id="KW-1133">Transmembrane helix</keyword>
<comment type="caution">
    <text evidence="12">The sequence shown here is derived from an EMBL/GenBank/DDBJ whole genome shotgun (WGS) entry which is preliminary data.</text>
</comment>
<evidence type="ECO:0000256" key="11">
    <source>
        <dbReference type="ARBA" id="ARBA00032555"/>
    </source>
</evidence>
<dbReference type="Proteomes" id="UP001152795">
    <property type="component" value="Unassembled WGS sequence"/>
</dbReference>
<keyword evidence="8" id="KW-0406">Ion transport</keyword>
<dbReference type="Gene3D" id="1.20.1250.20">
    <property type="entry name" value="MFS general substrate transporter like domains"/>
    <property type="match status" value="1"/>
</dbReference>